<reference evidence="1" key="2">
    <citation type="submission" date="2014-01" db="EMBL/GenBank/DDBJ databases">
        <authorList>
            <person name="Aslett M."/>
        </authorList>
    </citation>
    <scope>NUCLEOTIDE SEQUENCE [LARGE SCALE GENOMIC DNA]</scope>
    <source>
        <strain evidence="1">DB27</strain>
    </source>
</reference>
<gene>
    <name evidence="1" type="ORF">BTDB27_p000132</name>
</gene>
<sequence length="47" mass="5790">MDSLFVNYVLHGRHALEIKVFRNQSVIHYQHFLVRFEWILILHLLQD</sequence>
<dbReference type="EMBL" id="HG810024">
    <property type="protein sequence ID" value="CDN39469.1"/>
    <property type="molecule type" value="Genomic_DNA"/>
</dbReference>
<protein>
    <submittedName>
        <fullName evidence="1">Uncharacterized protein</fullName>
    </submittedName>
</protein>
<dbReference type="Proteomes" id="UP000030682">
    <property type="component" value="Unassembled WGS sequence"/>
</dbReference>
<reference evidence="1" key="1">
    <citation type="submission" date="2014-01" db="EMBL/GenBank/DDBJ databases">
        <title>Draft genome sequence of highly nematicidal Bacillus thuringiensis DB27.</title>
        <authorList>
            <person name="Iatsenko I."/>
            <person name="Pickard D."/>
            <person name="Corton C."/>
            <person name="Dougan G."/>
            <person name="Sommer R.J."/>
        </authorList>
    </citation>
    <scope>NUCLEOTIDE SEQUENCE [LARGE SCALE GENOMIC DNA]</scope>
    <source>
        <strain evidence="1">DB27</strain>
    </source>
</reference>
<name>W8YD80_BACTU</name>
<accession>W8YD80</accession>
<dbReference type="AlphaFoldDB" id="W8YD80"/>
<organism evidence="1">
    <name type="scientific">Bacillus thuringiensis DB27</name>
    <dbReference type="NCBI Taxonomy" id="1431339"/>
    <lineage>
        <taxon>Bacteria</taxon>
        <taxon>Bacillati</taxon>
        <taxon>Bacillota</taxon>
        <taxon>Bacilli</taxon>
        <taxon>Bacillales</taxon>
        <taxon>Bacillaceae</taxon>
        <taxon>Bacillus</taxon>
        <taxon>Bacillus cereus group</taxon>
    </lineage>
</organism>
<dbReference type="HOGENOM" id="CLU_3164969_0_0_9"/>
<proteinExistence type="predicted"/>
<evidence type="ECO:0000313" key="1">
    <source>
        <dbReference type="EMBL" id="CDN39469.1"/>
    </source>
</evidence>